<sequence length="89" mass="10005">METHVNQVRFAVSYTMDQSSGQYHAFTWLPRLCRTRVRDFVQIIIHSPGLPGTKIVYSGHYSGRGLWLSGSSQSSDFEALALSVMPCCH</sequence>
<dbReference type="AlphaFoldDB" id="L9KP90"/>
<keyword evidence="2" id="KW-1185">Reference proteome</keyword>
<evidence type="ECO:0000313" key="2">
    <source>
        <dbReference type="Proteomes" id="UP000011518"/>
    </source>
</evidence>
<dbReference type="EMBL" id="KB320724">
    <property type="protein sequence ID" value="ELW64543.1"/>
    <property type="molecule type" value="Genomic_DNA"/>
</dbReference>
<reference evidence="2" key="2">
    <citation type="journal article" date="2013" name="Nat. Commun.">
        <title>Genome of the Chinese tree shrew.</title>
        <authorList>
            <person name="Fan Y."/>
            <person name="Huang Z.Y."/>
            <person name="Cao C.C."/>
            <person name="Chen C.S."/>
            <person name="Chen Y.X."/>
            <person name="Fan D.D."/>
            <person name="He J."/>
            <person name="Hou H.L."/>
            <person name="Hu L."/>
            <person name="Hu X.T."/>
            <person name="Jiang X.T."/>
            <person name="Lai R."/>
            <person name="Lang Y.S."/>
            <person name="Liang B."/>
            <person name="Liao S.G."/>
            <person name="Mu D."/>
            <person name="Ma Y.Y."/>
            <person name="Niu Y.Y."/>
            <person name="Sun X.Q."/>
            <person name="Xia J.Q."/>
            <person name="Xiao J."/>
            <person name="Xiong Z.Q."/>
            <person name="Xu L."/>
            <person name="Yang L."/>
            <person name="Zhang Y."/>
            <person name="Zhao W."/>
            <person name="Zhao X.D."/>
            <person name="Zheng Y.T."/>
            <person name="Zhou J.M."/>
            <person name="Zhu Y.B."/>
            <person name="Zhang G.J."/>
            <person name="Wang J."/>
            <person name="Yao Y.G."/>
        </authorList>
    </citation>
    <scope>NUCLEOTIDE SEQUENCE [LARGE SCALE GENOMIC DNA]</scope>
</reference>
<evidence type="ECO:0000313" key="1">
    <source>
        <dbReference type="EMBL" id="ELW64543.1"/>
    </source>
</evidence>
<organism evidence="1 2">
    <name type="scientific">Tupaia chinensis</name>
    <name type="common">Chinese tree shrew</name>
    <name type="synonym">Tupaia belangeri chinensis</name>
    <dbReference type="NCBI Taxonomy" id="246437"/>
    <lineage>
        <taxon>Eukaryota</taxon>
        <taxon>Metazoa</taxon>
        <taxon>Chordata</taxon>
        <taxon>Craniata</taxon>
        <taxon>Vertebrata</taxon>
        <taxon>Euteleostomi</taxon>
        <taxon>Mammalia</taxon>
        <taxon>Eutheria</taxon>
        <taxon>Euarchontoglires</taxon>
        <taxon>Scandentia</taxon>
        <taxon>Tupaiidae</taxon>
        <taxon>Tupaia</taxon>
    </lineage>
</organism>
<accession>L9KP90</accession>
<dbReference type="Proteomes" id="UP000011518">
    <property type="component" value="Unassembled WGS sequence"/>
</dbReference>
<gene>
    <name evidence="1" type="ORF">TREES_T100014971</name>
</gene>
<protein>
    <submittedName>
        <fullName evidence="1">Uncharacterized protein</fullName>
    </submittedName>
</protein>
<proteinExistence type="predicted"/>
<dbReference type="InParanoid" id="L9KP90"/>
<reference evidence="2" key="1">
    <citation type="submission" date="2012-07" db="EMBL/GenBank/DDBJ databases">
        <title>Genome of the Chinese tree shrew, a rising model animal genetically related to primates.</title>
        <authorList>
            <person name="Zhang G."/>
            <person name="Fan Y."/>
            <person name="Yao Y."/>
            <person name="Huang Z."/>
        </authorList>
    </citation>
    <scope>NUCLEOTIDE SEQUENCE [LARGE SCALE GENOMIC DNA]</scope>
</reference>
<name>L9KP90_TUPCH</name>